<keyword evidence="7" id="KW-1185">Reference proteome</keyword>
<evidence type="ECO:0000313" key="7">
    <source>
        <dbReference type="Proteomes" id="UP000281553"/>
    </source>
</evidence>
<gene>
    <name evidence="6" type="ORF">DILT_LOCUS3598</name>
</gene>
<dbReference type="PANTHER" id="PTHR18962:SF0">
    <property type="entry name" value="COILED-COIL DOMAIN-CONTAINING PROTEIN 39"/>
    <property type="match status" value="1"/>
</dbReference>
<name>A0A3P6TMP9_DIBLA</name>
<comment type="function">
    <text evidence="4">Required for assembly of dynein regulatory complex (DRC) and inner dynein arm (IDA) complexes, which are responsible for ciliary beat regulation, thereby playing a central role in motility in cilia and flagella. Probably acts together with CCDC40 to form a molecular ruler that determines the 96 nanometer (nm) repeat length and arrangements of components in cilia and flagella. Not required for outer dynein arm complexes assembly.</text>
</comment>
<dbReference type="AlphaFoldDB" id="A0A3P6TMP9"/>
<accession>A0A3P6TMP9</accession>
<feature type="coiled-coil region" evidence="5">
    <location>
        <begin position="230"/>
        <end position="327"/>
    </location>
</feature>
<dbReference type="PANTHER" id="PTHR18962">
    <property type="entry name" value="COILED-COIL DOMAIN-CONTAINING PROTEIN 39"/>
    <property type="match status" value="1"/>
</dbReference>
<dbReference type="EMBL" id="UYRU01043943">
    <property type="protein sequence ID" value="VDK84543.1"/>
    <property type="molecule type" value="Genomic_DNA"/>
</dbReference>
<proteinExistence type="inferred from homology"/>
<dbReference type="InterPro" id="IPR033290">
    <property type="entry name" value="CCDC39"/>
</dbReference>
<reference evidence="6 7" key="1">
    <citation type="submission" date="2018-11" db="EMBL/GenBank/DDBJ databases">
        <authorList>
            <consortium name="Pathogen Informatics"/>
        </authorList>
    </citation>
    <scope>NUCLEOTIDE SEQUENCE [LARGE SCALE GENOMIC DNA]</scope>
</reference>
<evidence type="ECO:0000256" key="3">
    <source>
        <dbReference type="ARBA" id="ARBA00023054"/>
    </source>
</evidence>
<protein>
    <recommendedName>
        <fullName evidence="2">Coiled-coil domain-containing protein 39</fullName>
    </recommendedName>
</protein>
<dbReference type="Proteomes" id="UP000281553">
    <property type="component" value="Unassembled WGS sequence"/>
</dbReference>
<sequence>MSTKKHVCFCHQLTESRAKIQEVSSEGILYQDKNKKLRDHIELVKTERRQAEELRVELDKEIENQRHLIKLAEQENWRTGSDNRKLLQQKKKIVDRLGSLEDEIFLKSNQLTSIKAELDCDQKLVERYLEDCENDISLRKRIKSTVNSDSTHLQYLCSEEVRLSTIRMDLQKKLDTAVSKNEVISLRIDNACELSRIENRGRREMLQLWENTVAQMAARDEDYAELGKQYDGKLSELQSARAKLQDLEKLLASIVQDIADAKKKRHQLDKQAGELHDQIQKETEELTTTENDLLTLKKTVEKTSKDLQVAKAENRQIKEDLNRMKAQ</sequence>
<dbReference type="GO" id="GO:0003341">
    <property type="term" value="P:cilium movement"/>
    <property type="evidence" value="ECO:0007669"/>
    <property type="project" value="InterPro"/>
</dbReference>
<evidence type="ECO:0000256" key="2">
    <source>
        <dbReference type="ARBA" id="ARBA00016725"/>
    </source>
</evidence>
<comment type="similarity">
    <text evidence="1">Belongs to the CCDC39 family.</text>
</comment>
<evidence type="ECO:0000256" key="5">
    <source>
        <dbReference type="SAM" id="Coils"/>
    </source>
</evidence>
<dbReference type="GO" id="GO:0036159">
    <property type="term" value="P:inner dynein arm assembly"/>
    <property type="evidence" value="ECO:0007669"/>
    <property type="project" value="InterPro"/>
</dbReference>
<evidence type="ECO:0000256" key="4">
    <source>
        <dbReference type="ARBA" id="ARBA00045182"/>
    </source>
</evidence>
<evidence type="ECO:0000313" key="6">
    <source>
        <dbReference type="EMBL" id="VDK84543.1"/>
    </source>
</evidence>
<dbReference type="GO" id="GO:0005930">
    <property type="term" value="C:axoneme"/>
    <property type="evidence" value="ECO:0007669"/>
    <property type="project" value="InterPro"/>
</dbReference>
<evidence type="ECO:0000256" key="1">
    <source>
        <dbReference type="ARBA" id="ARBA00005805"/>
    </source>
</evidence>
<feature type="coiled-coil region" evidence="5">
    <location>
        <begin position="34"/>
        <end position="103"/>
    </location>
</feature>
<keyword evidence="3 5" id="KW-0175">Coiled coil</keyword>
<dbReference type="GO" id="GO:0060285">
    <property type="term" value="P:cilium-dependent cell motility"/>
    <property type="evidence" value="ECO:0007669"/>
    <property type="project" value="TreeGrafter"/>
</dbReference>
<organism evidence="6 7">
    <name type="scientific">Dibothriocephalus latus</name>
    <name type="common">Fish tapeworm</name>
    <name type="synonym">Diphyllobothrium latum</name>
    <dbReference type="NCBI Taxonomy" id="60516"/>
    <lineage>
        <taxon>Eukaryota</taxon>
        <taxon>Metazoa</taxon>
        <taxon>Spiralia</taxon>
        <taxon>Lophotrochozoa</taxon>
        <taxon>Platyhelminthes</taxon>
        <taxon>Cestoda</taxon>
        <taxon>Eucestoda</taxon>
        <taxon>Diphyllobothriidea</taxon>
        <taxon>Diphyllobothriidae</taxon>
        <taxon>Dibothriocephalus</taxon>
    </lineage>
</organism>
<dbReference type="Pfam" id="PF24161">
    <property type="entry name" value="CCDC39"/>
    <property type="match status" value="1"/>
</dbReference>
<dbReference type="OrthoDB" id="10259720at2759"/>